<sequence length="124" mass="13286">MERGEEIESQKARWRRGNAGNKDHVPRQYGVVEGDVQEANADHGKKGGRPQQDHACPSASPRPVFPLGSGLMELESQLPSLQSWSAQMLPSPRVQGVARNRSVGGGMMVSAAGPICRQKVGGSQ</sequence>
<evidence type="ECO:0000313" key="3">
    <source>
        <dbReference type="Proteomes" id="UP001465668"/>
    </source>
</evidence>
<protein>
    <submittedName>
        <fullName evidence="2">Uncharacterized protein</fullName>
    </submittedName>
</protein>
<comment type="caution">
    <text evidence="2">The sequence shown here is derived from an EMBL/GenBank/DDBJ whole genome shotgun (WGS) entry which is preliminary data.</text>
</comment>
<evidence type="ECO:0000313" key="2">
    <source>
        <dbReference type="EMBL" id="KAK9770161.1"/>
    </source>
</evidence>
<evidence type="ECO:0000256" key="1">
    <source>
        <dbReference type="SAM" id="MobiDB-lite"/>
    </source>
</evidence>
<dbReference type="Proteomes" id="UP001465668">
    <property type="component" value="Unassembled WGS sequence"/>
</dbReference>
<reference evidence="2 3" key="1">
    <citation type="submission" date="2024-02" db="EMBL/GenBank/DDBJ databases">
        <title>First draft genome assembly of two strains of Seiridium cardinale.</title>
        <authorList>
            <person name="Emiliani G."/>
            <person name="Scali E."/>
        </authorList>
    </citation>
    <scope>NUCLEOTIDE SEQUENCE [LARGE SCALE GENOMIC DNA]</scope>
    <source>
        <strain evidence="2 3">BM-138-000479</strain>
    </source>
</reference>
<dbReference type="EMBL" id="JARVKM010000100">
    <property type="protein sequence ID" value="KAK9770161.1"/>
    <property type="molecule type" value="Genomic_DNA"/>
</dbReference>
<gene>
    <name evidence="2" type="ORF">SCAR479_13192</name>
</gene>
<keyword evidence="3" id="KW-1185">Reference proteome</keyword>
<proteinExistence type="predicted"/>
<name>A0ABR2X8Q6_9PEZI</name>
<organism evidence="2 3">
    <name type="scientific">Seiridium cardinale</name>
    <dbReference type="NCBI Taxonomy" id="138064"/>
    <lineage>
        <taxon>Eukaryota</taxon>
        <taxon>Fungi</taxon>
        <taxon>Dikarya</taxon>
        <taxon>Ascomycota</taxon>
        <taxon>Pezizomycotina</taxon>
        <taxon>Sordariomycetes</taxon>
        <taxon>Xylariomycetidae</taxon>
        <taxon>Amphisphaeriales</taxon>
        <taxon>Sporocadaceae</taxon>
        <taxon>Seiridium</taxon>
    </lineage>
</organism>
<accession>A0ABR2X8Q6</accession>
<feature type="compositionally biased region" description="Basic and acidic residues" evidence="1">
    <location>
        <begin position="1"/>
        <end position="11"/>
    </location>
</feature>
<feature type="region of interest" description="Disordered" evidence="1">
    <location>
        <begin position="1"/>
        <end position="66"/>
    </location>
</feature>